<protein>
    <submittedName>
        <fullName evidence="2">Uncharacterized protein</fullName>
    </submittedName>
</protein>
<accession>A0A9P4TCC1</accession>
<sequence length="169" mass="18842">MSGNGYRALHPKRLTSKPNTRDKSASSACDDLVHRPGSATTTTASCFPVASQTDGHQYVTRISFILCLLEVVDEKAHSTMPTFSALQECDSRLHRVDTDFTRRVWRRAGGTVLEQSVEVLKRLEPDLPPPPPYVRRDHRRRGTVSTGDRVGITARAKQPEIELTNDTES</sequence>
<feature type="region of interest" description="Disordered" evidence="1">
    <location>
        <begin position="123"/>
        <end position="169"/>
    </location>
</feature>
<comment type="caution">
    <text evidence="2">The sequence shown here is derived from an EMBL/GenBank/DDBJ whole genome shotgun (WGS) entry which is preliminary data.</text>
</comment>
<name>A0A9P4TCC1_CURKU</name>
<dbReference type="AlphaFoldDB" id="A0A9P4TCC1"/>
<dbReference type="EMBL" id="SWKU01000016">
    <property type="protein sequence ID" value="KAF2999825.1"/>
    <property type="molecule type" value="Genomic_DNA"/>
</dbReference>
<organism evidence="2 3">
    <name type="scientific">Curvularia kusanoi</name>
    <name type="common">Cochliobolus kusanoi</name>
    <dbReference type="NCBI Taxonomy" id="90978"/>
    <lineage>
        <taxon>Eukaryota</taxon>
        <taxon>Fungi</taxon>
        <taxon>Dikarya</taxon>
        <taxon>Ascomycota</taxon>
        <taxon>Pezizomycotina</taxon>
        <taxon>Dothideomycetes</taxon>
        <taxon>Pleosporomycetidae</taxon>
        <taxon>Pleosporales</taxon>
        <taxon>Pleosporineae</taxon>
        <taxon>Pleosporaceae</taxon>
        <taxon>Curvularia</taxon>
    </lineage>
</organism>
<reference evidence="2" key="1">
    <citation type="submission" date="2019-04" db="EMBL/GenBank/DDBJ databases">
        <title>Sequencing of skin fungus with MAO and IRED activity.</title>
        <authorList>
            <person name="Marsaioli A.J."/>
            <person name="Bonatto J.M.C."/>
            <person name="Reis Junior O."/>
        </authorList>
    </citation>
    <scope>NUCLEOTIDE SEQUENCE</scope>
    <source>
        <strain evidence="2">30M1</strain>
    </source>
</reference>
<feature type="region of interest" description="Disordered" evidence="1">
    <location>
        <begin position="1"/>
        <end position="34"/>
    </location>
</feature>
<evidence type="ECO:0000313" key="3">
    <source>
        <dbReference type="Proteomes" id="UP000801428"/>
    </source>
</evidence>
<dbReference type="Proteomes" id="UP000801428">
    <property type="component" value="Unassembled WGS sequence"/>
</dbReference>
<keyword evidence="3" id="KW-1185">Reference proteome</keyword>
<proteinExistence type="predicted"/>
<evidence type="ECO:0000313" key="2">
    <source>
        <dbReference type="EMBL" id="KAF2999825.1"/>
    </source>
</evidence>
<gene>
    <name evidence="2" type="ORF">E8E13_006882</name>
</gene>
<evidence type="ECO:0000256" key="1">
    <source>
        <dbReference type="SAM" id="MobiDB-lite"/>
    </source>
</evidence>